<dbReference type="Proteomes" id="UP000315589">
    <property type="component" value="Unassembled WGS sequence"/>
</dbReference>
<name>A0A554LMB0_9BACT</name>
<comment type="caution">
    <text evidence="1">The sequence shown here is derived from an EMBL/GenBank/DDBJ whole genome shotgun (WGS) entry which is preliminary data.</text>
</comment>
<proteinExistence type="predicted"/>
<protein>
    <submittedName>
        <fullName evidence="1">Uncharacterized protein</fullName>
    </submittedName>
</protein>
<dbReference type="AlphaFoldDB" id="A0A554LMB0"/>
<organism evidence="1 2">
    <name type="scientific">Candidatus Berkelbacteria bacterium Licking1014_85</name>
    <dbReference type="NCBI Taxonomy" id="2017148"/>
    <lineage>
        <taxon>Bacteria</taxon>
        <taxon>Candidatus Berkelbacteria</taxon>
    </lineage>
</organism>
<sequence length="99" mass="10295">MVKWKKIFHSGLAFLLVLQYAGVSALINFPQIARAVSTAIGGSSGASYIGKTDYVQLSDLIISASQVGDMNAVEDIVISDNGGVTGSSLQFDVSASLVL</sequence>
<dbReference type="EMBL" id="VMGI01000004">
    <property type="protein sequence ID" value="TSC93992.1"/>
    <property type="molecule type" value="Genomic_DNA"/>
</dbReference>
<evidence type="ECO:0000313" key="1">
    <source>
        <dbReference type="EMBL" id="TSC93992.1"/>
    </source>
</evidence>
<evidence type="ECO:0000313" key="2">
    <source>
        <dbReference type="Proteomes" id="UP000315589"/>
    </source>
</evidence>
<accession>A0A554LMB0</accession>
<gene>
    <name evidence="1" type="ORF">CEN91_41</name>
</gene>
<feature type="non-terminal residue" evidence="1">
    <location>
        <position position="99"/>
    </location>
</feature>
<reference evidence="1 2" key="1">
    <citation type="submission" date="2017-07" db="EMBL/GenBank/DDBJ databases">
        <title>Mechanisms for carbon and nitrogen cycling indicate functional differentiation within the Candidate Phyla Radiation.</title>
        <authorList>
            <person name="Danczak R.E."/>
            <person name="Johnston M.D."/>
            <person name="Kenah C."/>
            <person name="Slattery M."/>
            <person name="Wrighton K.C."/>
            <person name="Wilkins M.J."/>
        </authorList>
    </citation>
    <scope>NUCLEOTIDE SEQUENCE [LARGE SCALE GENOMIC DNA]</scope>
    <source>
        <strain evidence="1">Licking1014_85</strain>
    </source>
</reference>